<dbReference type="AlphaFoldDB" id="A0A8X6LFV8"/>
<evidence type="ECO:0000313" key="2">
    <source>
        <dbReference type="Proteomes" id="UP000887116"/>
    </source>
</evidence>
<proteinExistence type="predicted"/>
<sequence>MFVNVPNRVSKDGLQILLVDSCAAENFDFRKETRIFELIVGGFERLFYCQSNSEVVYLSQRIELRPSFGGDASRLLLLNCSRFVHV</sequence>
<evidence type="ECO:0000313" key="1">
    <source>
        <dbReference type="EMBL" id="GFR06877.1"/>
    </source>
</evidence>
<organism evidence="1 2">
    <name type="scientific">Trichonephila clavata</name>
    <name type="common">Joro spider</name>
    <name type="synonym">Nephila clavata</name>
    <dbReference type="NCBI Taxonomy" id="2740835"/>
    <lineage>
        <taxon>Eukaryota</taxon>
        <taxon>Metazoa</taxon>
        <taxon>Ecdysozoa</taxon>
        <taxon>Arthropoda</taxon>
        <taxon>Chelicerata</taxon>
        <taxon>Arachnida</taxon>
        <taxon>Araneae</taxon>
        <taxon>Araneomorphae</taxon>
        <taxon>Entelegynae</taxon>
        <taxon>Araneoidea</taxon>
        <taxon>Nephilidae</taxon>
        <taxon>Trichonephila</taxon>
    </lineage>
</organism>
<reference evidence="1" key="1">
    <citation type="submission" date="2020-07" db="EMBL/GenBank/DDBJ databases">
        <title>Multicomponent nature underlies the extraordinary mechanical properties of spider dragline silk.</title>
        <authorList>
            <person name="Kono N."/>
            <person name="Nakamura H."/>
            <person name="Mori M."/>
            <person name="Yoshida Y."/>
            <person name="Ohtoshi R."/>
            <person name="Malay A.D."/>
            <person name="Moran D.A.P."/>
            <person name="Tomita M."/>
            <person name="Numata K."/>
            <person name="Arakawa K."/>
        </authorList>
    </citation>
    <scope>NUCLEOTIDE SEQUENCE</scope>
</reference>
<keyword evidence="2" id="KW-1185">Reference proteome</keyword>
<dbReference type="Proteomes" id="UP000887116">
    <property type="component" value="Unassembled WGS sequence"/>
</dbReference>
<accession>A0A8X6LFV8</accession>
<dbReference type="EMBL" id="BMAO01026079">
    <property type="protein sequence ID" value="GFR06877.1"/>
    <property type="molecule type" value="Genomic_DNA"/>
</dbReference>
<comment type="caution">
    <text evidence="1">The sequence shown here is derived from an EMBL/GenBank/DDBJ whole genome shotgun (WGS) entry which is preliminary data.</text>
</comment>
<name>A0A8X6LFV8_TRICU</name>
<gene>
    <name evidence="1" type="ORF">TNCT_8231</name>
</gene>
<protein>
    <submittedName>
        <fullName evidence="1">Uncharacterized protein</fullName>
    </submittedName>
</protein>